<reference evidence="3" key="1">
    <citation type="journal article" date="2008" name="PLoS ONE">
        <title>Survival in nuclear waste, extreme resistance, and potential applications gleaned from the genome sequence of Kineococcus radiotolerans SRS30216.</title>
        <authorList>
            <person name="Bagwell C.E."/>
            <person name="Bhat S."/>
            <person name="Hawkins G.M."/>
            <person name="Smith B.W."/>
            <person name="Biswas T."/>
            <person name="Hoover T.R."/>
            <person name="Saunders E."/>
            <person name="Han C.S."/>
            <person name="Tsodikov O.V."/>
            <person name="Shimkets L.J."/>
        </authorList>
    </citation>
    <scope>NUCLEOTIDE SEQUENCE [LARGE SCALE GENOMIC DNA]</scope>
    <source>
        <strain evidence="3">ATCC BAA-149 / DSM 14245 / SRS30216</strain>
    </source>
</reference>
<dbReference type="AlphaFoldDB" id="A6WAQ5"/>
<keyword evidence="1" id="KW-1133">Transmembrane helix</keyword>
<accession>A6WAQ5</accession>
<dbReference type="eggNOG" id="ENOG5030VJG">
    <property type="taxonomic scope" value="Bacteria"/>
</dbReference>
<dbReference type="STRING" id="266940.Krad_2414"/>
<sequence>MTRTDAKTHDIETALRTLDAAPPIDHLDDDSRGAARARADLDRILTSDLPGSLAVPDRRTGQRTGPRTGRRIVLAAGLVAAATAGVFVLPSPFGGDRAYASWTAAPAGLSAADSAAAASSCREQQSSDGFADRYPQLAGAAVAVAERRGEWSTVMLTGEDGFSALCITDDSRALFAGDVFGSIGVPDVPVPGPRELSATDLGTGSLDAGELSVAAGFAGDDVTGVVYRSASNGDVTATVNAGRFALWFPGDELLDAVHGVDVDVTYRDGSQAVQTLSLA</sequence>
<evidence type="ECO:0000313" key="3">
    <source>
        <dbReference type="Proteomes" id="UP000001116"/>
    </source>
</evidence>
<protein>
    <submittedName>
        <fullName evidence="2">Uncharacterized protein</fullName>
    </submittedName>
</protein>
<gene>
    <name evidence="2" type="ordered locus">Krad_2414</name>
</gene>
<dbReference type="EMBL" id="CP000750">
    <property type="protein sequence ID" value="ABS03894.1"/>
    <property type="molecule type" value="Genomic_DNA"/>
</dbReference>
<dbReference type="KEGG" id="kra:Krad_2414"/>
<evidence type="ECO:0000256" key="1">
    <source>
        <dbReference type="SAM" id="Phobius"/>
    </source>
</evidence>
<dbReference type="RefSeq" id="WP_012087890.1">
    <property type="nucleotide sequence ID" value="NC_009664.2"/>
</dbReference>
<proteinExistence type="predicted"/>
<feature type="transmembrane region" description="Helical" evidence="1">
    <location>
        <begin position="72"/>
        <end position="93"/>
    </location>
</feature>
<dbReference type="HOGENOM" id="CLU_996698_0_0_11"/>
<organism evidence="2 3">
    <name type="scientific">Kineococcus radiotolerans (strain ATCC BAA-149 / DSM 14245 / SRS30216)</name>
    <dbReference type="NCBI Taxonomy" id="266940"/>
    <lineage>
        <taxon>Bacteria</taxon>
        <taxon>Bacillati</taxon>
        <taxon>Actinomycetota</taxon>
        <taxon>Actinomycetes</taxon>
        <taxon>Kineosporiales</taxon>
        <taxon>Kineosporiaceae</taxon>
        <taxon>Kineococcus</taxon>
    </lineage>
</organism>
<keyword evidence="1" id="KW-0472">Membrane</keyword>
<name>A6WAQ5_KINRD</name>
<evidence type="ECO:0000313" key="2">
    <source>
        <dbReference type="EMBL" id="ABS03894.1"/>
    </source>
</evidence>
<keyword evidence="3" id="KW-1185">Reference proteome</keyword>
<keyword evidence="1" id="KW-0812">Transmembrane</keyword>
<dbReference type="OrthoDB" id="3293457at2"/>
<dbReference type="Proteomes" id="UP000001116">
    <property type="component" value="Chromosome"/>
</dbReference>